<reference evidence="6" key="1">
    <citation type="journal article" date="2023" name="Comput. Struct. Biotechnol. J.">
        <title>Discovery of a novel marine Bacteroidetes with a rich repertoire of carbohydrate-active enzymes.</title>
        <authorList>
            <person name="Chen B."/>
            <person name="Liu G."/>
            <person name="Chen Q."/>
            <person name="Wang H."/>
            <person name="Liu L."/>
            <person name="Tang K."/>
        </authorList>
    </citation>
    <scope>NUCLEOTIDE SEQUENCE</scope>
    <source>
        <strain evidence="6">TK19036</strain>
    </source>
</reference>
<reference evidence="6" key="2">
    <citation type="journal article" date="2024" name="Antonie Van Leeuwenhoek">
        <title>Roseihalotalea indica gen. nov., sp. nov., a halophilic Bacteroidetes from mesopelagic Southwest Indian Ocean with higher carbohydrate metabolic potential.</title>
        <authorList>
            <person name="Chen B."/>
            <person name="Zhang M."/>
            <person name="Lin D."/>
            <person name="Ye J."/>
            <person name="Tang K."/>
        </authorList>
    </citation>
    <scope>NUCLEOTIDE SEQUENCE</scope>
    <source>
        <strain evidence="6">TK19036</strain>
    </source>
</reference>
<dbReference type="PANTHER" id="PTHR42776">
    <property type="entry name" value="SERINE PEPTIDASE S9 FAMILY MEMBER"/>
    <property type="match status" value="1"/>
</dbReference>
<proteinExistence type="predicted"/>
<organism evidence="6">
    <name type="scientific">Roseihalotalea indica</name>
    <dbReference type="NCBI Taxonomy" id="2867963"/>
    <lineage>
        <taxon>Bacteria</taxon>
        <taxon>Pseudomonadati</taxon>
        <taxon>Bacteroidota</taxon>
        <taxon>Cytophagia</taxon>
        <taxon>Cytophagales</taxon>
        <taxon>Catalimonadaceae</taxon>
        <taxon>Roseihalotalea</taxon>
    </lineage>
</organism>
<dbReference type="Gene3D" id="2.120.10.30">
    <property type="entry name" value="TolB, C-terminal domain"/>
    <property type="match status" value="1"/>
</dbReference>
<evidence type="ECO:0000256" key="1">
    <source>
        <dbReference type="ARBA" id="ARBA00022670"/>
    </source>
</evidence>
<evidence type="ECO:0000256" key="4">
    <source>
        <dbReference type="ARBA" id="ARBA00022946"/>
    </source>
</evidence>
<dbReference type="AlphaFoldDB" id="A0AA49JFI4"/>
<feature type="domain" description="Peptidase S9 prolyl oligopeptidase catalytic" evidence="5">
    <location>
        <begin position="657"/>
        <end position="813"/>
    </location>
</feature>
<evidence type="ECO:0000256" key="3">
    <source>
        <dbReference type="ARBA" id="ARBA00022825"/>
    </source>
</evidence>
<dbReference type="FunFam" id="3.40.50.1820:FF:000049">
    <property type="entry name" value="probable glutamyl endopeptidase, chloroplastic"/>
    <property type="match status" value="1"/>
</dbReference>
<sequence length="826" mass="93340">MMILLNSVFRHRTMFLSLMGLLLTFVAVAQKDLAYQTPPQTITDLVNAPVTPAVSVNNDHDWMVLLERAGYPSIEELSQPELRLAGLRINPRTNGASRGSNYVGMSVKPLDDSEPVPVKGLPEELKIENVDWSPDGQKIAFTLTQDKGMELWLVDVKTQQAERLTEAIINDAMRGLPYTWLSDSKTLVYQSVVENRGDAPQDSLAPNGPVIQVTSGEKSPARTYQDLLQNPGDEALFTYYGTSQLQALDIETKESRALSEPAIFEEVAPSPDGNYLLVSKIHTPFSYLVPYYRFPMTVEAWDLEGNVVQTIAEVPLAENIPIGFNAVQEGPRSFTWRNDQPATLYWVEAQDGGDPNQEAAIRDQLFYWEAPFDGEKQASIPTKLRYNGITWGNENLAIVSEYWWSDRQIITSAFDPDEGEASKEVLFDRSFEDRYSDPGNFETEVNEYGQRVLLIDKQGKTLYLTGEGASPEGNQPFVDAFSLDTKETERLWQSEAPYYEYPVQILDVKENTVLTRRESREEPPNYYIQDWKNDDLTALTEFPNPYPELKNIEKQVVHYEREDGVALQGDLYLPEGYEPGDEQLPVLMWAYPSEYKSADAAGQVEGSPYEFIRIGWYSPLFWVTQGYAILDDPSMPVVGEGDEEPNDTFRKQLVANAKAAIDKLVDMGVADSSRIAIGGHSYGAFMTANLLAHSDLFAAGIARSGAYNRTLTPFGFQREERTYWEAPEIYYQMSPFMHADKVNEPILMIHGIADNNSGTFPLQSERYFNALKGLGATARLVMLPHESHGYQGKESILHMLWEMDQWLDTYVKNRDITETARQDEEE</sequence>
<dbReference type="GO" id="GO:0004252">
    <property type="term" value="F:serine-type endopeptidase activity"/>
    <property type="evidence" value="ECO:0007669"/>
    <property type="project" value="TreeGrafter"/>
</dbReference>
<protein>
    <submittedName>
        <fullName evidence="6">Prolyl oligopeptidase family serine peptidase</fullName>
    </submittedName>
</protein>
<dbReference type="InterPro" id="IPR001375">
    <property type="entry name" value="Peptidase_S9_cat"/>
</dbReference>
<dbReference type="Gene3D" id="3.40.50.1820">
    <property type="entry name" value="alpha/beta hydrolase"/>
    <property type="match status" value="1"/>
</dbReference>
<evidence type="ECO:0000313" key="6">
    <source>
        <dbReference type="EMBL" id="WKN39323.1"/>
    </source>
</evidence>
<accession>A0AA49JFI4</accession>
<dbReference type="Pfam" id="PF07676">
    <property type="entry name" value="PD40"/>
    <property type="match status" value="1"/>
</dbReference>
<evidence type="ECO:0000259" key="5">
    <source>
        <dbReference type="Pfam" id="PF00326"/>
    </source>
</evidence>
<dbReference type="InterPro" id="IPR011042">
    <property type="entry name" value="6-blade_b-propeller_TolB-like"/>
</dbReference>
<evidence type="ECO:0000256" key="2">
    <source>
        <dbReference type="ARBA" id="ARBA00022801"/>
    </source>
</evidence>
<dbReference type="InterPro" id="IPR029058">
    <property type="entry name" value="AB_hydrolase_fold"/>
</dbReference>
<keyword evidence="2" id="KW-0378">Hydrolase</keyword>
<dbReference type="SUPFAM" id="SSF82171">
    <property type="entry name" value="DPP6 N-terminal domain-like"/>
    <property type="match status" value="1"/>
</dbReference>
<keyword evidence="1" id="KW-0645">Protease</keyword>
<keyword evidence="3" id="KW-0720">Serine protease</keyword>
<dbReference type="InterPro" id="IPR011659">
    <property type="entry name" value="WD40"/>
</dbReference>
<name>A0AA49JFI4_9BACT</name>
<dbReference type="Pfam" id="PF00326">
    <property type="entry name" value="Peptidase_S9"/>
    <property type="match status" value="1"/>
</dbReference>
<dbReference type="PANTHER" id="PTHR42776:SF28">
    <property type="entry name" value="GLUTAMYL ENDOPEPTIDASE, CHLOROPLASTIC-RELATED"/>
    <property type="match status" value="1"/>
</dbReference>
<dbReference type="EMBL" id="CP120682">
    <property type="protein sequence ID" value="WKN39323.1"/>
    <property type="molecule type" value="Genomic_DNA"/>
</dbReference>
<keyword evidence="4" id="KW-0809">Transit peptide</keyword>
<dbReference type="GO" id="GO:0006508">
    <property type="term" value="P:proteolysis"/>
    <property type="evidence" value="ECO:0007669"/>
    <property type="project" value="UniProtKB-KW"/>
</dbReference>
<dbReference type="SUPFAM" id="SSF53474">
    <property type="entry name" value="alpha/beta-Hydrolases"/>
    <property type="match status" value="1"/>
</dbReference>
<gene>
    <name evidence="6" type="ORF">K4G66_11540</name>
</gene>